<keyword evidence="5" id="KW-1185">Reference proteome</keyword>
<comment type="caution">
    <text evidence="4">The sequence shown here is derived from an EMBL/GenBank/DDBJ whole genome shotgun (WGS) entry which is preliminary data.</text>
</comment>
<evidence type="ECO:0000313" key="5">
    <source>
        <dbReference type="Proteomes" id="UP001595892"/>
    </source>
</evidence>
<accession>A0ABV9NM32</accession>
<keyword evidence="1 2" id="KW-0238">DNA-binding</keyword>
<evidence type="ECO:0000313" key="4">
    <source>
        <dbReference type="EMBL" id="MFC4729361.1"/>
    </source>
</evidence>
<sequence>MCSAEELLSDCWPGQCLGDNAVHKHVALLRAALGDSARRPRYISTVHRRGYRLLVPVVPADDAWADDDAWAACIDALVAGLCGLDDLLRTASPPAATGGRSSALARLVRENRRLRRLCHALLERCRRSAARSGPR</sequence>
<dbReference type="EMBL" id="JBHSGG010000041">
    <property type="protein sequence ID" value="MFC4729361.1"/>
    <property type="molecule type" value="Genomic_DNA"/>
</dbReference>
<dbReference type="InterPro" id="IPR036388">
    <property type="entry name" value="WH-like_DNA-bd_sf"/>
</dbReference>
<dbReference type="Gene3D" id="1.10.10.10">
    <property type="entry name" value="Winged helix-like DNA-binding domain superfamily/Winged helix DNA-binding domain"/>
    <property type="match status" value="1"/>
</dbReference>
<evidence type="ECO:0000259" key="3">
    <source>
        <dbReference type="PROSITE" id="PS51755"/>
    </source>
</evidence>
<protein>
    <submittedName>
        <fullName evidence="4">Transcriptional regulator</fullName>
    </submittedName>
</protein>
<proteinExistence type="predicted"/>
<dbReference type="InterPro" id="IPR001867">
    <property type="entry name" value="OmpR/PhoB-type_DNA-bd"/>
</dbReference>
<reference evidence="5" key="1">
    <citation type="journal article" date="2019" name="Int. J. Syst. Evol. Microbiol.">
        <title>The Global Catalogue of Microorganisms (GCM) 10K type strain sequencing project: providing services to taxonomists for standard genome sequencing and annotation.</title>
        <authorList>
            <consortium name="The Broad Institute Genomics Platform"/>
            <consortium name="The Broad Institute Genome Sequencing Center for Infectious Disease"/>
            <person name="Wu L."/>
            <person name="Ma J."/>
        </authorList>
    </citation>
    <scope>NUCLEOTIDE SEQUENCE [LARGE SCALE GENOMIC DNA]</scope>
    <source>
        <strain evidence="5">CGMCC 1.13574</strain>
    </source>
</reference>
<gene>
    <name evidence="4" type="ORF">ACFO3Q_14415</name>
</gene>
<name>A0ABV9NM32_9GAMM</name>
<evidence type="ECO:0000256" key="2">
    <source>
        <dbReference type="PROSITE-ProRule" id="PRU01091"/>
    </source>
</evidence>
<dbReference type="PROSITE" id="PS51755">
    <property type="entry name" value="OMPR_PHOB"/>
    <property type="match status" value="1"/>
</dbReference>
<dbReference type="RefSeq" id="WP_377005445.1">
    <property type="nucleotide sequence ID" value="NZ_JBHSGG010000041.1"/>
</dbReference>
<dbReference type="Pfam" id="PF00486">
    <property type="entry name" value="Trans_reg_C"/>
    <property type="match status" value="1"/>
</dbReference>
<organism evidence="4 5">
    <name type="scientific">Coralloluteibacterium thermophilum</name>
    <dbReference type="NCBI Taxonomy" id="2707049"/>
    <lineage>
        <taxon>Bacteria</taxon>
        <taxon>Pseudomonadati</taxon>
        <taxon>Pseudomonadota</taxon>
        <taxon>Gammaproteobacteria</taxon>
        <taxon>Lysobacterales</taxon>
        <taxon>Lysobacteraceae</taxon>
        <taxon>Coralloluteibacterium</taxon>
    </lineage>
</organism>
<dbReference type="Proteomes" id="UP001595892">
    <property type="component" value="Unassembled WGS sequence"/>
</dbReference>
<dbReference type="SUPFAM" id="SSF46894">
    <property type="entry name" value="C-terminal effector domain of the bipartite response regulators"/>
    <property type="match status" value="1"/>
</dbReference>
<feature type="DNA-binding region" description="OmpR/PhoB-type" evidence="2">
    <location>
        <begin position="1"/>
        <end position="55"/>
    </location>
</feature>
<evidence type="ECO:0000256" key="1">
    <source>
        <dbReference type="ARBA" id="ARBA00023125"/>
    </source>
</evidence>
<feature type="domain" description="OmpR/PhoB-type" evidence="3">
    <location>
        <begin position="1"/>
        <end position="55"/>
    </location>
</feature>
<dbReference type="InterPro" id="IPR016032">
    <property type="entry name" value="Sig_transdc_resp-reg_C-effctor"/>
</dbReference>